<comment type="caution">
    <text evidence="1">The sequence shown here is derived from an EMBL/GenBank/DDBJ whole genome shotgun (WGS) entry which is preliminary data.</text>
</comment>
<dbReference type="InterPro" id="IPR052922">
    <property type="entry name" value="Cytidylate_Kinase-2"/>
</dbReference>
<protein>
    <recommendedName>
        <fullName evidence="3">Adenylate kinase</fullName>
    </recommendedName>
</protein>
<dbReference type="Gene3D" id="3.40.50.300">
    <property type="entry name" value="P-loop containing nucleotide triphosphate hydrolases"/>
    <property type="match status" value="1"/>
</dbReference>
<organism evidence="1 2">
    <name type="scientific">Haloferula sargassicola</name>
    <dbReference type="NCBI Taxonomy" id="490096"/>
    <lineage>
        <taxon>Bacteria</taxon>
        <taxon>Pseudomonadati</taxon>
        <taxon>Verrucomicrobiota</taxon>
        <taxon>Verrucomicrobiia</taxon>
        <taxon>Verrucomicrobiales</taxon>
        <taxon>Verrucomicrobiaceae</taxon>
        <taxon>Haloferula</taxon>
    </lineage>
</organism>
<name>A0ABP9USY4_9BACT</name>
<keyword evidence="2" id="KW-1185">Reference proteome</keyword>
<dbReference type="InterPro" id="IPR027417">
    <property type="entry name" value="P-loop_NTPase"/>
</dbReference>
<accession>A0ABP9USY4</accession>
<gene>
    <name evidence="1" type="ORF">Hsar01_03892</name>
</gene>
<reference evidence="1 2" key="1">
    <citation type="submission" date="2024-02" db="EMBL/GenBank/DDBJ databases">
        <title>Haloferula sargassicola NBRC 104335.</title>
        <authorList>
            <person name="Ichikawa N."/>
            <person name="Katano-Makiyama Y."/>
            <person name="Hidaka K."/>
        </authorList>
    </citation>
    <scope>NUCLEOTIDE SEQUENCE [LARGE SCALE GENOMIC DNA]</scope>
    <source>
        <strain evidence="1 2">NBRC 104335</strain>
    </source>
</reference>
<dbReference type="Proteomes" id="UP001476282">
    <property type="component" value="Unassembled WGS sequence"/>
</dbReference>
<dbReference type="PANTHER" id="PTHR37816">
    <property type="entry name" value="YALI0E33011P"/>
    <property type="match status" value="1"/>
</dbReference>
<evidence type="ECO:0000313" key="2">
    <source>
        <dbReference type="Proteomes" id="UP001476282"/>
    </source>
</evidence>
<dbReference type="RefSeq" id="WP_353568751.1">
    <property type="nucleotide sequence ID" value="NZ_BAABRI010000030.1"/>
</dbReference>
<sequence>MPTVIRLVILGNSGSGKSTLARHLSQHLGMESTHLDELYWMPGGFECRRPQEEIAERLDVLSQSEGWVVEGVWGEMIAPLLPVATHFMFLDLPWTVCLQGLKERGPDPSVPHSHQRFYELLSWAEAYFSRGGSCSRTCHLTLFNSFDGRKLRCEARLPVEQVLRWLVSGRA</sequence>
<proteinExistence type="predicted"/>
<dbReference type="EMBL" id="BAABRI010000030">
    <property type="protein sequence ID" value="GAA5484646.1"/>
    <property type="molecule type" value="Genomic_DNA"/>
</dbReference>
<dbReference type="SUPFAM" id="SSF52540">
    <property type="entry name" value="P-loop containing nucleoside triphosphate hydrolases"/>
    <property type="match status" value="1"/>
</dbReference>
<evidence type="ECO:0008006" key="3">
    <source>
        <dbReference type="Google" id="ProtNLM"/>
    </source>
</evidence>
<dbReference type="PANTHER" id="PTHR37816:SF1">
    <property type="entry name" value="TOXIN"/>
    <property type="match status" value="1"/>
</dbReference>
<evidence type="ECO:0000313" key="1">
    <source>
        <dbReference type="EMBL" id="GAA5484646.1"/>
    </source>
</evidence>